<proteinExistence type="predicted"/>
<dbReference type="Gene3D" id="1.25.40.10">
    <property type="entry name" value="Tetratricopeptide repeat domain"/>
    <property type="match status" value="1"/>
</dbReference>
<dbReference type="AlphaFoldDB" id="A0A8H7VQY5"/>
<dbReference type="Proteomes" id="UP000646827">
    <property type="component" value="Unassembled WGS sequence"/>
</dbReference>
<dbReference type="Gene3D" id="3.80.10.10">
    <property type="entry name" value="Ribonuclease Inhibitor"/>
    <property type="match status" value="1"/>
</dbReference>
<reference evidence="2 3" key="1">
    <citation type="submission" date="2020-12" db="EMBL/GenBank/DDBJ databases">
        <title>Metabolic potential, ecology and presence of endohyphal bacteria is reflected in genomic diversity of Mucoromycotina.</title>
        <authorList>
            <person name="Muszewska A."/>
            <person name="Okrasinska A."/>
            <person name="Steczkiewicz K."/>
            <person name="Drgas O."/>
            <person name="Orlowska M."/>
            <person name="Perlinska-Lenart U."/>
            <person name="Aleksandrzak-Piekarczyk T."/>
            <person name="Szatraj K."/>
            <person name="Zielenkiewicz U."/>
            <person name="Pilsyk S."/>
            <person name="Malc E."/>
            <person name="Mieczkowski P."/>
            <person name="Kruszewska J.S."/>
            <person name="Biernat P."/>
            <person name="Pawlowska J."/>
        </authorList>
    </citation>
    <scope>NUCLEOTIDE SEQUENCE [LARGE SCALE GENOMIC DNA]</scope>
    <source>
        <strain evidence="2 3">CBS 142.35</strain>
    </source>
</reference>
<evidence type="ECO:0000313" key="3">
    <source>
        <dbReference type="Proteomes" id="UP000646827"/>
    </source>
</evidence>
<evidence type="ECO:0000256" key="1">
    <source>
        <dbReference type="SAM" id="MobiDB-lite"/>
    </source>
</evidence>
<dbReference type="SUPFAM" id="SSF48452">
    <property type="entry name" value="TPR-like"/>
    <property type="match status" value="1"/>
</dbReference>
<feature type="region of interest" description="Disordered" evidence="1">
    <location>
        <begin position="732"/>
        <end position="752"/>
    </location>
</feature>
<keyword evidence="3" id="KW-1185">Reference proteome</keyword>
<dbReference type="EMBL" id="JAEPRB010000027">
    <property type="protein sequence ID" value="KAG2225533.1"/>
    <property type="molecule type" value="Genomic_DNA"/>
</dbReference>
<evidence type="ECO:0008006" key="4">
    <source>
        <dbReference type="Google" id="ProtNLM"/>
    </source>
</evidence>
<dbReference type="SUPFAM" id="SSF52047">
    <property type="entry name" value="RNI-like"/>
    <property type="match status" value="1"/>
</dbReference>
<dbReference type="OrthoDB" id="2289102at2759"/>
<feature type="compositionally biased region" description="Low complexity" evidence="1">
    <location>
        <begin position="732"/>
        <end position="745"/>
    </location>
</feature>
<organism evidence="2 3">
    <name type="scientific">Circinella minor</name>
    <dbReference type="NCBI Taxonomy" id="1195481"/>
    <lineage>
        <taxon>Eukaryota</taxon>
        <taxon>Fungi</taxon>
        <taxon>Fungi incertae sedis</taxon>
        <taxon>Mucoromycota</taxon>
        <taxon>Mucoromycotina</taxon>
        <taxon>Mucoromycetes</taxon>
        <taxon>Mucorales</taxon>
        <taxon>Lichtheimiaceae</taxon>
        <taxon>Circinella</taxon>
    </lineage>
</organism>
<dbReference type="InterPro" id="IPR036047">
    <property type="entry name" value="F-box-like_dom_sf"/>
</dbReference>
<dbReference type="CDD" id="cd09917">
    <property type="entry name" value="F-box_SF"/>
    <property type="match status" value="1"/>
</dbReference>
<evidence type="ECO:0000313" key="2">
    <source>
        <dbReference type="EMBL" id="KAG2225533.1"/>
    </source>
</evidence>
<dbReference type="InterPro" id="IPR032675">
    <property type="entry name" value="LRR_dom_sf"/>
</dbReference>
<gene>
    <name evidence="2" type="ORF">INT45_010360</name>
</gene>
<sequence length="794" mass="91347">MTAISNTTANFIFPLTETHSYLTLTHLNLTAINNAFNQGKRAFASHNYQQAIQSYTIALNHLYDDLESTILLHRAVANEKLCNYQPAIDDCIKIKNRTRDNNPDVYWVTANILLGQGKLKQAATIYKKGLNNLSGHHRKQFEKRYHDVVAAQIDHNQWLARLLPYEVLTSILLLLPWSSRGQLALTCRFWYKFILKGWSEMWSCIDPVHMMLHHPRAIYQLLDLVQSHQVRKVKINLCGLYLRADKEDNETINKIPKLYGMGDLSQLILKTILKQNWNKIKYLEISPLNNDQLRSVLQVNKDSIKHLTLHHQTNNNHCSPEEMLIDVTQTCSHLSTVVHNVSGNEIHIQNIKTILSNAPSSITNTSSYNYRSSSGSYSLKFLTISIKMDRADQELDRAIQLFLERDCSSLQVLTLDWKPHHATPLSLPLLSLLENKRTTFVKHCFCLLQLRKVTLECEATTYSSKTTTSLSATAPASSPLTLSLPSQNHTQQWLSQFISLCPNLQEVELRCTYYYFEDGKIYSVLRKLKHLERLTLDFCLCNYRSSAATNSIKSQQSQENVAEAITSTNGISTLFSHQQHQSSNLRYLKIMHRNRHTYRSLGNMLSGSVVDMVSCIKKYNVRLCELDISNIEFESTDQLVAILEDLKECRGLNTLKIRWPTCRCVCEKELIALSSLQDLEDLEIFAWYTVFSKPTLMRLFELRQKGGVRFFIVKISMNDGQYLSGHKRFTSPLSSSSSSSPMGSSQVEQEKQNYPQCLHKKYSIYDKSVYRKEDKIEDIYCKECNSGHQWRILT</sequence>
<accession>A0A8H7VQY5</accession>
<protein>
    <recommendedName>
        <fullName evidence="4">F-box domain-containing protein</fullName>
    </recommendedName>
</protein>
<comment type="caution">
    <text evidence="2">The sequence shown here is derived from an EMBL/GenBank/DDBJ whole genome shotgun (WGS) entry which is preliminary data.</text>
</comment>
<dbReference type="SUPFAM" id="SSF81383">
    <property type="entry name" value="F-box domain"/>
    <property type="match status" value="1"/>
</dbReference>
<name>A0A8H7VQY5_9FUNG</name>
<dbReference type="InterPro" id="IPR011990">
    <property type="entry name" value="TPR-like_helical_dom_sf"/>
</dbReference>